<protein>
    <submittedName>
        <fullName evidence="1">Uncharacterized protein</fullName>
    </submittedName>
</protein>
<evidence type="ECO:0000313" key="1">
    <source>
        <dbReference type="EMBL" id="JAT10622.1"/>
    </source>
</evidence>
<feature type="non-terminal residue" evidence="1">
    <location>
        <position position="1"/>
    </location>
</feature>
<dbReference type="AlphaFoldDB" id="A0A1B6KGM6"/>
<organism evidence="1">
    <name type="scientific">Graphocephala atropunctata</name>
    <dbReference type="NCBI Taxonomy" id="36148"/>
    <lineage>
        <taxon>Eukaryota</taxon>
        <taxon>Metazoa</taxon>
        <taxon>Ecdysozoa</taxon>
        <taxon>Arthropoda</taxon>
        <taxon>Hexapoda</taxon>
        <taxon>Insecta</taxon>
        <taxon>Pterygota</taxon>
        <taxon>Neoptera</taxon>
        <taxon>Paraneoptera</taxon>
        <taxon>Hemiptera</taxon>
        <taxon>Auchenorrhyncha</taxon>
        <taxon>Membracoidea</taxon>
        <taxon>Cicadellidae</taxon>
        <taxon>Cicadellinae</taxon>
        <taxon>Cicadellini</taxon>
        <taxon>Graphocephala</taxon>
    </lineage>
</organism>
<accession>A0A1B6KGM6</accession>
<gene>
    <name evidence="1" type="ORF">g.2885</name>
</gene>
<dbReference type="EMBL" id="GEBQ01029355">
    <property type="protein sequence ID" value="JAT10622.1"/>
    <property type="molecule type" value="Transcribed_RNA"/>
</dbReference>
<reference evidence="1" key="1">
    <citation type="submission" date="2015-11" db="EMBL/GenBank/DDBJ databases">
        <title>De novo transcriptome assembly of four potential Pierce s Disease insect vectors from Arizona vineyards.</title>
        <authorList>
            <person name="Tassone E.E."/>
        </authorList>
    </citation>
    <scope>NUCLEOTIDE SEQUENCE</scope>
</reference>
<sequence>SLTVTSNLLEPWQNRLRVEGMSARHLLHCLAYLPGLQADRAFSICTHTIVVQLSSLTVTSNLLEPWQNRLRVEGMSARHLLHCLAYLPGLQADRAFSICTHTIVVQLSSLTVTSNL</sequence>
<name>A0A1B6KGM6_9HEMI</name>
<feature type="non-terminal residue" evidence="1">
    <location>
        <position position="116"/>
    </location>
</feature>
<proteinExistence type="predicted"/>